<dbReference type="RefSeq" id="WP_260046835.1">
    <property type="nucleotide sequence ID" value="NZ_JANZXA010000009.1"/>
</dbReference>
<dbReference type="InterPro" id="IPR030972">
    <property type="entry name" value="UrcA_uranyl"/>
</dbReference>
<name>A0ABT2I7D9_9SPHN</name>
<keyword evidence="1" id="KW-0732">Signal</keyword>
<evidence type="ECO:0000313" key="2">
    <source>
        <dbReference type="EMBL" id="MCT2400741.1"/>
    </source>
</evidence>
<comment type="caution">
    <text evidence="2">The sequence shown here is derived from an EMBL/GenBank/DDBJ whole genome shotgun (WGS) entry which is preliminary data.</text>
</comment>
<keyword evidence="3" id="KW-1185">Reference proteome</keyword>
<evidence type="ECO:0000313" key="3">
    <source>
        <dbReference type="Proteomes" id="UP001165583"/>
    </source>
</evidence>
<feature type="chain" id="PRO_5045720933" evidence="1">
    <location>
        <begin position="26"/>
        <end position="108"/>
    </location>
</feature>
<accession>A0ABT2I7D9</accession>
<protein>
    <submittedName>
        <fullName evidence="2">UrcA family protein</fullName>
    </submittedName>
</protein>
<dbReference type="Proteomes" id="UP001165583">
    <property type="component" value="Unassembled WGS sequence"/>
</dbReference>
<reference evidence="2" key="1">
    <citation type="submission" date="2022-09" db="EMBL/GenBank/DDBJ databases">
        <title>Novosphingobium sp. Nov., a polycyclic aromatic hydrocarbon-degrading bacterium isolated form mangrove sediments in HongKong.</title>
        <authorList>
            <person name="Hu Z."/>
        </authorList>
    </citation>
    <scope>NUCLEOTIDE SEQUENCE</scope>
    <source>
        <strain evidence="2">HK4-1</strain>
    </source>
</reference>
<feature type="signal peptide" evidence="1">
    <location>
        <begin position="1"/>
        <end position="25"/>
    </location>
</feature>
<sequence>MTKPAVVLLAAITAFAGLAPSQAMSRVYLSQTVKYADLDLNRPSQVAVLDRRLNDAVWAICGKRGMLGIDEFHDWRRCLSQARASAKEGREVALAGTNQSSPHVIIEN</sequence>
<dbReference type="NCBIfam" id="TIGR04433">
    <property type="entry name" value="UrcA_uranyl"/>
    <property type="match status" value="1"/>
</dbReference>
<proteinExistence type="predicted"/>
<dbReference type="EMBL" id="JANZXA010000009">
    <property type="protein sequence ID" value="MCT2400741.1"/>
    <property type="molecule type" value="Genomic_DNA"/>
</dbReference>
<gene>
    <name evidence="2" type="ORF">NZK81_14375</name>
</gene>
<organism evidence="2 3">
    <name type="scientific">Novosphingobium mangrovi</name>
    <name type="common">ex Huang et al. 2023</name>
    <dbReference type="NCBI Taxonomy" id="2976432"/>
    <lineage>
        <taxon>Bacteria</taxon>
        <taxon>Pseudomonadati</taxon>
        <taxon>Pseudomonadota</taxon>
        <taxon>Alphaproteobacteria</taxon>
        <taxon>Sphingomonadales</taxon>
        <taxon>Sphingomonadaceae</taxon>
        <taxon>Novosphingobium</taxon>
    </lineage>
</organism>
<evidence type="ECO:0000256" key="1">
    <source>
        <dbReference type="SAM" id="SignalP"/>
    </source>
</evidence>